<dbReference type="SUPFAM" id="SSF53850">
    <property type="entry name" value="Periplasmic binding protein-like II"/>
    <property type="match status" value="1"/>
</dbReference>
<dbReference type="InterPro" id="IPR029045">
    <property type="entry name" value="ClpP/crotonase-like_dom_sf"/>
</dbReference>
<dbReference type="InterPro" id="IPR004839">
    <property type="entry name" value="Aminotransferase_I/II_large"/>
</dbReference>
<dbReference type="PANTHER" id="PTHR22714:SF7">
    <property type="entry name" value="SOLUTE-BINDING PROTEIN FAMILY 3_N-TERMINAL DOMAIN-CONTAINING PROTEIN"/>
    <property type="match status" value="1"/>
</dbReference>
<dbReference type="AlphaFoldDB" id="A0A2A6CFZ4"/>
<evidence type="ECO:0000313" key="3">
    <source>
        <dbReference type="Proteomes" id="UP000005239"/>
    </source>
</evidence>
<dbReference type="InterPro" id="IPR015421">
    <property type="entry name" value="PyrdxlP-dep_Trfase_major"/>
</dbReference>
<gene>
    <name evidence="2" type="primary">WBGene00101307</name>
</gene>
<dbReference type="Pfam" id="PF00155">
    <property type="entry name" value="Aminotran_1_2"/>
    <property type="match status" value="1"/>
</dbReference>
<dbReference type="EnsemblMetazoa" id="PPA11753.1">
    <property type="protein sequence ID" value="PPA11753.1"/>
    <property type="gene ID" value="WBGene00101307"/>
</dbReference>
<reference evidence="3" key="1">
    <citation type="journal article" date="2008" name="Nat. Genet.">
        <title>The Pristionchus pacificus genome provides a unique perspective on nematode lifestyle and parasitism.</title>
        <authorList>
            <person name="Dieterich C."/>
            <person name="Clifton S.W."/>
            <person name="Schuster L.N."/>
            <person name="Chinwalla A."/>
            <person name="Delehaunty K."/>
            <person name="Dinkelacker I."/>
            <person name="Fulton L."/>
            <person name="Fulton R."/>
            <person name="Godfrey J."/>
            <person name="Minx P."/>
            <person name="Mitreva M."/>
            <person name="Roeseler W."/>
            <person name="Tian H."/>
            <person name="Witte H."/>
            <person name="Yang S.P."/>
            <person name="Wilson R.K."/>
            <person name="Sommer R.J."/>
        </authorList>
    </citation>
    <scope>NUCLEOTIDE SEQUENCE [LARGE SCALE GENOMIC DNA]</scope>
    <source>
        <strain evidence="3">PS312</strain>
    </source>
</reference>
<keyword evidence="3" id="KW-1185">Reference proteome</keyword>
<dbReference type="InterPro" id="IPR015422">
    <property type="entry name" value="PyrdxlP-dep_Trfase_small"/>
</dbReference>
<reference evidence="2" key="2">
    <citation type="submission" date="2022-06" db="UniProtKB">
        <authorList>
            <consortium name="EnsemblMetazoa"/>
        </authorList>
    </citation>
    <scope>IDENTIFICATION</scope>
    <source>
        <strain evidence="2">PS312</strain>
    </source>
</reference>
<dbReference type="PANTHER" id="PTHR22714">
    <property type="entry name" value="PROTEIN CBG02446-RELATED"/>
    <property type="match status" value="1"/>
</dbReference>
<accession>A0A2A6CFZ4</accession>
<dbReference type="SUPFAM" id="SSF52096">
    <property type="entry name" value="ClpP/crotonase"/>
    <property type="match status" value="1"/>
</dbReference>
<name>A0A2A6CFZ4_PRIPA</name>
<dbReference type="Pfam" id="PF00378">
    <property type="entry name" value="ECH_1"/>
    <property type="match status" value="1"/>
</dbReference>
<dbReference type="CDD" id="cd06558">
    <property type="entry name" value="crotonase-like"/>
    <property type="match status" value="1"/>
</dbReference>
<dbReference type="InterPro" id="IPR015424">
    <property type="entry name" value="PyrdxlP-dep_Trfase"/>
</dbReference>
<accession>A0A8R1U8D0</accession>
<dbReference type="Gene3D" id="3.90.226.10">
    <property type="entry name" value="2-enoyl-CoA Hydratase, Chain A, domain 1"/>
    <property type="match status" value="1"/>
</dbReference>
<dbReference type="GO" id="GO:0030170">
    <property type="term" value="F:pyridoxal phosphate binding"/>
    <property type="evidence" value="ECO:0007669"/>
    <property type="project" value="InterPro"/>
</dbReference>
<dbReference type="Gene3D" id="3.40.190.10">
    <property type="entry name" value="Periplasmic binding protein-like II"/>
    <property type="match status" value="1"/>
</dbReference>
<evidence type="ECO:0000313" key="2">
    <source>
        <dbReference type="EnsemblMetazoa" id="PPA11753.1"/>
    </source>
</evidence>
<dbReference type="InterPro" id="IPR001753">
    <property type="entry name" value="Enoyl-CoA_hydra/iso"/>
</dbReference>
<dbReference type="Gene3D" id="3.90.1150.10">
    <property type="entry name" value="Aspartate Aminotransferase, domain 1"/>
    <property type="match status" value="1"/>
</dbReference>
<dbReference type="InterPro" id="IPR040128">
    <property type="entry name" value="T25E4.2-like"/>
</dbReference>
<feature type="domain" description="Aminotransferase class I/classII large" evidence="1">
    <location>
        <begin position="738"/>
        <end position="1108"/>
    </location>
</feature>
<dbReference type="Proteomes" id="UP000005239">
    <property type="component" value="Unassembled WGS sequence"/>
</dbReference>
<sequence>MLPPNSTFKVIVVDNFPDGNSNCSGFPRFSRSMQCQYPGWCLEILGNILQQTKIPFELSFAMKGPKGVNWGTLAENGTYIDGNQADVESGRVDTVCAFYQMTPNRFNHFDFTIPVTEINFINLSHIKPMFAVREKPTDLFSLLERPFEPYSAIVWILFLIGFILHVLLRYYLRHYHKLKSRKSEDDAHHSYAQVINELVFSVFYAGFVLNTYPAFILSALLTKSDPFPFQSQSDVIRLISHGSYKLVVTSTSSWFVDNLKFSADPFFVELREALVKNPIVFASADEAVRLVQRGDHILQMVEDSSVVEKMAAICFVLLFSEGLPRKGAHFILPKNSQWIPFLNEQITLTNSFNEYTYRRYFEERNKYIPRQCEPSWFSLASGTSTNLDALNLQSLLGIFILGSFGLFIAAIPLFLYFSSLISPSFFSLPLFLLSFVFALLLAAFPLGSAEGKEGKTTWSVNNPFLMSVRTIIRGSTYWIKYENAKKANALTEKMYDQINSALDEANEHKDTTFTVLTGEGNYYSSGNDFSPAEWDTKKAASKDVEIGFSRWVRRLIDHEKILLGLVNGPAMGMSATTLGLFDFVVCSDKAFFYLPFPILGVGPEAGASVTLPAALGVSRANGLMLFGERLEAVDALKCGFVGKVFPHDEFEARSKEMVNGFEKLPRHSLLASKSLIRGPVWREKMRGIAESELDTLRKLFAKMLSTRGLSLLNLPDLSFNLTAAQSNPFHAQLNPTGIINLGTAENRVCQKEVSDKLEEFRLTPDGNRWLQRYAGIGGVKGTKECFIAHFNEPLSSPISSKHSILLHSLTAAYDVISHLVCDPNDFILTPSPFYARIRSDCGERSECRVKGVPLDMDNPRLDIAHFQNEFDRWNGDGGRIRAIIIMNPHNPLGNIYQKEELIELCEWAMKKDLFLIFDEILSEIIYSEEEKKSFHSILDLLDLLSKPELIVWMSSLSKDIGIPGVRTSLIVTHSQSLLRSLIRLEALADVPAPDQLIVQHLLKDKDWLSSIFSTTRIRLSAHSQFIVSSLESIDIQCVPPKAGITLMADFSKYLPSQSTEEEDALHLRLVKAGVILTKGGPTHAPSPGWYRIAFGVPKEELELGITRIYELLVPGRKVEGEFNSGPNR</sequence>
<dbReference type="PRINTS" id="PR00753">
    <property type="entry name" value="ACCSYNTHASE"/>
</dbReference>
<protein>
    <submittedName>
        <fullName evidence="2">Aminotran_1_2 domain-containing protein</fullName>
    </submittedName>
</protein>
<evidence type="ECO:0000259" key="1">
    <source>
        <dbReference type="Pfam" id="PF00155"/>
    </source>
</evidence>
<proteinExistence type="predicted"/>
<organism evidence="2 3">
    <name type="scientific">Pristionchus pacificus</name>
    <name type="common">Parasitic nematode worm</name>
    <dbReference type="NCBI Taxonomy" id="54126"/>
    <lineage>
        <taxon>Eukaryota</taxon>
        <taxon>Metazoa</taxon>
        <taxon>Ecdysozoa</taxon>
        <taxon>Nematoda</taxon>
        <taxon>Chromadorea</taxon>
        <taxon>Rhabditida</taxon>
        <taxon>Rhabditina</taxon>
        <taxon>Diplogasteromorpha</taxon>
        <taxon>Diplogasteroidea</taxon>
        <taxon>Neodiplogasteridae</taxon>
        <taxon>Pristionchus</taxon>
    </lineage>
</organism>
<dbReference type="CDD" id="cd00609">
    <property type="entry name" value="AAT_like"/>
    <property type="match status" value="1"/>
</dbReference>
<dbReference type="Gene3D" id="3.40.640.10">
    <property type="entry name" value="Type I PLP-dependent aspartate aminotransferase-like (Major domain)"/>
    <property type="match status" value="1"/>
</dbReference>
<dbReference type="SUPFAM" id="SSF53383">
    <property type="entry name" value="PLP-dependent transferases"/>
    <property type="match status" value="1"/>
</dbReference>